<sequence>MHIRKQGITWRMTYLAIQINIFSFQTIFCTGLTLC</sequence>
<name>A0A0E9W6T7_ANGAN</name>
<protein>
    <submittedName>
        <fullName evidence="2">Uncharacterized protein</fullName>
    </submittedName>
</protein>
<keyword evidence="1" id="KW-0812">Transmembrane</keyword>
<dbReference type="EMBL" id="GBXM01023379">
    <property type="protein sequence ID" value="JAH85198.1"/>
    <property type="molecule type" value="Transcribed_RNA"/>
</dbReference>
<reference evidence="2" key="1">
    <citation type="submission" date="2014-11" db="EMBL/GenBank/DDBJ databases">
        <authorList>
            <person name="Amaro Gonzalez C."/>
        </authorList>
    </citation>
    <scope>NUCLEOTIDE SEQUENCE</scope>
</reference>
<keyword evidence="1" id="KW-1133">Transmembrane helix</keyword>
<accession>A0A0E9W6T7</accession>
<feature type="transmembrane region" description="Helical" evidence="1">
    <location>
        <begin position="12"/>
        <end position="34"/>
    </location>
</feature>
<evidence type="ECO:0000313" key="2">
    <source>
        <dbReference type="EMBL" id="JAH85198.1"/>
    </source>
</evidence>
<organism evidence="2">
    <name type="scientific">Anguilla anguilla</name>
    <name type="common">European freshwater eel</name>
    <name type="synonym">Muraena anguilla</name>
    <dbReference type="NCBI Taxonomy" id="7936"/>
    <lineage>
        <taxon>Eukaryota</taxon>
        <taxon>Metazoa</taxon>
        <taxon>Chordata</taxon>
        <taxon>Craniata</taxon>
        <taxon>Vertebrata</taxon>
        <taxon>Euteleostomi</taxon>
        <taxon>Actinopterygii</taxon>
        <taxon>Neopterygii</taxon>
        <taxon>Teleostei</taxon>
        <taxon>Anguilliformes</taxon>
        <taxon>Anguillidae</taxon>
        <taxon>Anguilla</taxon>
    </lineage>
</organism>
<proteinExistence type="predicted"/>
<keyword evidence="1" id="KW-0472">Membrane</keyword>
<evidence type="ECO:0000256" key="1">
    <source>
        <dbReference type="SAM" id="Phobius"/>
    </source>
</evidence>
<dbReference type="AlphaFoldDB" id="A0A0E9W6T7"/>
<reference evidence="2" key="2">
    <citation type="journal article" date="2015" name="Fish Shellfish Immunol.">
        <title>Early steps in the European eel (Anguilla anguilla)-Vibrio vulnificus interaction in the gills: Role of the RtxA13 toxin.</title>
        <authorList>
            <person name="Callol A."/>
            <person name="Pajuelo D."/>
            <person name="Ebbesson L."/>
            <person name="Teles M."/>
            <person name="MacKenzie S."/>
            <person name="Amaro C."/>
        </authorList>
    </citation>
    <scope>NUCLEOTIDE SEQUENCE</scope>
</reference>